<dbReference type="InterPro" id="IPR011333">
    <property type="entry name" value="SKP1/BTB/POZ_sf"/>
</dbReference>
<dbReference type="Gene3D" id="3.30.710.10">
    <property type="entry name" value="Potassium Channel Kv1.1, Chain A"/>
    <property type="match status" value="1"/>
</dbReference>
<dbReference type="Pfam" id="PF00651">
    <property type="entry name" value="BTB"/>
    <property type="match status" value="1"/>
</dbReference>
<dbReference type="PROSITE" id="PS50097">
    <property type="entry name" value="BTB"/>
    <property type="match status" value="1"/>
</dbReference>
<reference evidence="5" key="1">
    <citation type="submission" date="2025-08" db="UniProtKB">
        <authorList>
            <consortium name="RefSeq"/>
        </authorList>
    </citation>
    <scope>IDENTIFICATION</scope>
    <source>
        <tissue evidence="5">Sperm</tissue>
    </source>
</reference>
<feature type="compositionally biased region" description="Basic residues" evidence="2">
    <location>
        <begin position="26"/>
        <end position="35"/>
    </location>
</feature>
<evidence type="ECO:0000313" key="5">
    <source>
        <dbReference type="RefSeq" id="XP_032834695.1"/>
    </source>
</evidence>
<proteinExistence type="predicted"/>
<sequence length="296" mass="33298">MGNIAAAFRERLGGGGGGGGGCECGRKRKRPRPRRLREPGGDPESDSSEAEEEPRGPRRKRSRCTSVYIYKTLFLHGENSDIKITALGQTWNLHKIYLCQSPYFGSMFSGSWKESSAEEVTLQIPDAAIDVEALQTAFGSLYRDDVLIQTERAVPLLAVASLLQLEGLMQRCVEAMQDCLSSRLVCRFHQAALTYGQSALASSCLSWLHHNLMTQPSTELLKEISVDLMDLVVSSSELFVMQVEMDIYSLLKKVTTLHYTPHTILYYILHYILYYTLHTPLYTTLYTILYTTLYTS</sequence>
<dbReference type="CTD" id="64395"/>
<organism evidence="4 5">
    <name type="scientific">Petromyzon marinus</name>
    <name type="common">Sea lamprey</name>
    <dbReference type="NCBI Taxonomy" id="7757"/>
    <lineage>
        <taxon>Eukaryota</taxon>
        <taxon>Metazoa</taxon>
        <taxon>Chordata</taxon>
        <taxon>Craniata</taxon>
        <taxon>Vertebrata</taxon>
        <taxon>Cyclostomata</taxon>
        <taxon>Hyperoartia</taxon>
        <taxon>Petromyzontiformes</taxon>
        <taxon>Petromyzontidae</taxon>
        <taxon>Petromyzon</taxon>
    </lineage>
</organism>
<gene>
    <name evidence="5" type="primary">LOC116956918</name>
</gene>
<feature type="domain" description="BTB" evidence="3">
    <location>
        <begin position="80"/>
        <end position="150"/>
    </location>
</feature>
<dbReference type="RefSeq" id="XP_032834695.1">
    <property type="nucleotide sequence ID" value="XM_032978804.1"/>
</dbReference>
<dbReference type="GO" id="GO:0007281">
    <property type="term" value="P:germ cell development"/>
    <property type="evidence" value="ECO:0007669"/>
    <property type="project" value="InterPro"/>
</dbReference>
<dbReference type="CDD" id="cd18305">
    <property type="entry name" value="BTB_POZ_GCL"/>
    <property type="match status" value="1"/>
</dbReference>
<evidence type="ECO:0000313" key="4">
    <source>
        <dbReference type="Proteomes" id="UP001318040"/>
    </source>
</evidence>
<dbReference type="Proteomes" id="UP001318040">
    <property type="component" value="Chromosome 68"/>
</dbReference>
<evidence type="ECO:0000256" key="2">
    <source>
        <dbReference type="SAM" id="MobiDB-lite"/>
    </source>
</evidence>
<dbReference type="InterPro" id="IPR043380">
    <property type="entry name" value="Gcl-like"/>
</dbReference>
<dbReference type="AlphaFoldDB" id="A0AAJ7XHN3"/>
<dbReference type="PANTHER" id="PTHR23231:SF17">
    <property type="entry name" value="BTB DOMAIN-CONTAINING PROTEIN"/>
    <property type="match status" value="1"/>
</dbReference>
<dbReference type="InterPro" id="IPR000210">
    <property type="entry name" value="BTB/POZ_dom"/>
</dbReference>
<dbReference type="SMART" id="SM00225">
    <property type="entry name" value="BTB"/>
    <property type="match status" value="1"/>
</dbReference>
<protein>
    <submittedName>
        <fullName evidence="5">Germ cell-less protein-like 1</fullName>
    </submittedName>
</protein>
<evidence type="ECO:0000256" key="1">
    <source>
        <dbReference type="ARBA" id="ARBA00022473"/>
    </source>
</evidence>
<keyword evidence="4" id="KW-1185">Reference proteome</keyword>
<feature type="region of interest" description="Disordered" evidence="2">
    <location>
        <begin position="1"/>
        <end position="58"/>
    </location>
</feature>
<dbReference type="SUPFAM" id="SSF54695">
    <property type="entry name" value="POZ domain"/>
    <property type="match status" value="1"/>
</dbReference>
<accession>A0AAJ7XHN3</accession>
<feature type="compositionally biased region" description="Gly residues" evidence="2">
    <location>
        <begin position="13"/>
        <end position="23"/>
    </location>
</feature>
<keyword evidence="1" id="KW-0217">Developmental protein</keyword>
<feature type="compositionally biased region" description="Acidic residues" evidence="2">
    <location>
        <begin position="41"/>
        <end position="52"/>
    </location>
</feature>
<evidence type="ECO:0000259" key="3">
    <source>
        <dbReference type="PROSITE" id="PS50097"/>
    </source>
</evidence>
<dbReference type="CDD" id="cd18495">
    <property type="entry name" value="BACK_GCL"/>
    <property type="match status" value="1"/>
</dbReference>
<name>A0AAJ7XHN3_PETMA</name>
<dbReference type="PANTHER" id="PTHR23231">
    <property type="entry name" value="GERM CELL-LESS PROTEIN"/>
    <property type="match status" value="1"/>
</dbReference>
<dbReference type="KEGG" id="pmrn:116956918"/>